<dbReference type="CDD" id="cd01156">
    <property type="entry name" value="IVD"/>
    <property type="match status" value="1"/>
</dbReference>
<keyword evidence="6 14" id="KW-0285">Flavoprotein</keyword>
<dbReference type="InterPro" id="IPR036250">
    <property type="entry name" value="AcylCo_DH-like_C"/>
</dbReference>
<evidence type="ECO:0000256" key="12">
    <source>
        <dbReference type="PIRSR" id="PIRSR634183-2"/>
    </source>
</evidence>
<feature type="binding site" evidence="13">
    <location>
        <position position="272"/>
    </location>
    <ligand>
        <name>FAD</name>
        <dbReference type="ChEBI" id="CHEBI:57692"/>
    </ligand>
</feature>
<dbReference type="Gene3D" id="1.10.540.10">
    <property type="entry name" value="Acyl-CoA dehydrogenase/oxidase, N-terminal domain"/>
    <property type="match status" value="1"/>
</dbReference>
<evidence type="ECO:0000313" key="18">
    <source>
        <dbReference type="EMBL" id="KAA2212536.1"/>
    </source>
</evidence>
<feature type="binding site" evidence="13">
    <location>
        <position position="283"/>
    </location>
    <ligand>
        <name>FAD</name>
        <dbReference type="ChEBI" id="CHEBI:57692"/>
    </ligand>
</feature>
<dbReference type="Pfam" id="PF00441">
    <property type="entry name" value="Acyl-CoA_dh_1"/>
    <property type="match status" value="1"/>
</dbReference>
<evidence type="ECO:0000256" key="13">
    <source>
        <dbReference type="PIRSR" id="PIRSR634183-3"/>
    </source>
</evidence>
<dbReference type="InterPro" id="IPR034183">
    <property type="entry name" value="IVD"/>
</dbReference>
<reference evidence="18 19" key="1">
    <citation type="journal article" date="2015" name="Int. J. Syst. Evol. Microbiol.">
        <title>Roseomonas oryzae sp. nov., isolated from paddy rhizosphere soil.</title>
        <authorList>
            <person name="Ramaprasad E.V."/>
            <person name="Sasikala Ch."/>
            <person name="Ramana Ch.V."/>
        </authorList>
    </citation>
    <scope>NUCLEOTIDE SEQUENCE [LARGE SCALE GENOMIC DNA]</scope>
    <source>
        <strain evidence="18 19">KCTC 42542</strain>
    </source>
</reference>
<evidence type="ECO:0000259" key="15">
    <source>
        <dbReference type="Pfam" id="PF00441"/>
    </source>
</evidence>
<dbReference type="InterPro" id="IPR006091">
    <property type="entry name" value="Acyl-CoA_Oxase/DH_mid-dom"/>
</dbReference>
<feature type="binding site" evidence="13">
    <location>
        <begin position="340"/>
        <end position="344"/>
    </location>
    <ligand>
        <name>FAD</name>
        <dbReference type="ChEBI" id="CHEBI:57692"/>
    </ligand>
</feature>
<feature type="binding site" evidence="12">
    <location>
        <begin position="367"/>
        <end position="368"/>
    </location>
    <ligand>
        <name>substrate</name>
    </ligand>
</feature>
<comment type="similarity">
    <text evidence="3 14">Belongs to the acyl-CoA dehydrogenase family.</text>
</comment>
<evidence type="ECO:0000256" key="8">
    <source>
        <dbReference type="ARBA" id="ARBA00022946"/>
    </source>
</evidence>
<keyword evidence="19" id="KW-1185">Reference proteome</keyword>
<proteinExistence type="inferred from homology"/>
<evidence type="ECO:0000256" key="6">
    <source>
        <dbReference type="ARBA" id="ARBA00022630"/>
    </source>
</evidence>
<feature type="domain" description="Acyl-CoA oxidase/dehydrogenase middle" evidence="16">
    <location>
        <begin position="126"/>
        <end position="221"/>
    </location>
</feature>
<dbReference type="PROSITE" id="PS00072">
    <property type="entry name" value="ACYL_COA_DH_1"/>
    <property type="match status" value="1"/>
</dbReference>
<dbReference type="InterPro" id="IPR006089">
    <property type="entry name" value="Acyl-CoA_DH_CS"/>
</dbReference>
<dbReference type="PANTHER" id="PTHR43884">
    <property type="entry name" value="ACYL-COA DEHYDROGENASE"/>
    <property type="match status" value="1"/>
</dbReference>
<dbReference type="OrthoDB" id="5510711at2"/>
<name>A0A5B2TDH1_9PROT</name>
<keyword evidence="7 13" id="KW-0274">FAD</keyword>
<dbReference type="FunFam" id="1.20.140.10:FF:000003">
    <property type="entry name" value="isovaleryl-CoA dehydrogenase, mitochondrial"/>
    <property type="match status" value="1"/>
</dbReference>
<dbReference type="PIRSF" id="PIRSF016578">
    <property type="entry name" value="HsaA"/>
    <property type="match status" value="1"/>
</dbReference>
<evidence type="ECO:0000256" key="9">
    <source>
        <dbReference type="ARBA" id="ARBA00023002"/>
    </source>
</evidence>
<dbReference type="AlphaFoldDB" id="A0A5B2TDH1"/>
<keyword evidence="8" id="KW-0809">Transit peptide</keyword>
<feature type="binding site" evidence="12">
    <location>
        <position position="136"/>
    </location>
    <ligand>
        <name>substrate</name>
    </ligand>
</feature>
<dbReference type="PROSITE" id="PS00073">
    <property type="entry name" value="ACYL_COA_DH_2"/>
    <property type="match status" value="1"/>
</dbReference>
<organism evidence="18 19">
    <name type="scientific">Teichococcus oryzae</name>
    <dbReference type="NCBI Taxonomy" id="1608942"/>
    <lineage>
        <taxon>Bacteria</taxon>
        <taxon>Pseudomonadati</taxon>
        <taxon>Pseudomonadota</taxon>
        <taxon>Alphaproteobacteria</taxon>
        <taxon>Acetobacterales</taxon>
        <taxon>Roseomonadaceae</taxon>
        <taxon>Roseomonas</taxon>
    </lineage>
</organism>
<dbReference type="RefSeq" id="WP_149812943.1">
    <property type="nucleotide sequence ID" value="NZ_VUKA01000007.1"/>
</dbReference>
<dbReference type="GO" id="GO:0008470">
    <property type="term" value="F:3-methylbutanoyl-CoA dehydrogenase activity"/>
    <property type="evidence" value="ECO:0007669"/>
    <property type="project" value="UniProtKB-EC"/>
</dbReference>
<keyword evidence="9 14" id="KW-0560">Oxidoreductase</keyword>
<dbReference type="InterPro" id="IPR046373">
    <property type="entry name" value="Acyl-CoA_Oxase/DH_mid-dom_sf"/>
</dbReference>
<evidence type="ECO:0000256" key="11">
    <source>
        <dbReference type="PIRSR" id="PIRSR634183-1"/>
    </source>
</evidence>
<feature type="binding site" evidence="13">
    <location>
        <begin position="127"/>
        <end position="136"/>
    </location>
    <ligand>
        <name>FAD</name>
        <dbReference type="ChEBI" id="CHEBI:57692"/>
    </ligand>
</feature>
<dbReference type="Gene3D" id="1.20.140.10">
    <property type="entry name" value="Butyryl-CoA Dehydrogenase, subunit A, domain 3"/>
    <property type="match status" value="1"/>
</dbReference>
<dbReference type="Pfam" id="PF02771">
    <property type="entry name" value="Acyl-CoA_dh_N"/>
    <property type="match status" value="1"/>
</dbReference>
<feature type="binding site" evidence="13">
    <location>
        <begin position="160"/>
        <end position="162"/>
    </location>
    <ligand>
        <name>FAD</name>
        <dbReference type="ChEBI" id="CHEBI:57692"/>
    </ligand>
</feature>
<evidence type="ECO:0000256" key="5">
    <source>
        <dbReference type="ARBA" id="ARBA00018258"/>
    </source>
</evidence>
<dbReference type="GO" id="GO:0006552">
    <property type="term" value="P:L-leucine catabolic process"/>
    <property type="evidence" value="ECO:0007669"/>
    <property type="project" value="TreeGrafter"/>
</dbReference>
<feature type="active site" description="Proton acceptor" evidence="11">
    <location>
        <position position="246"/>
    </location>
</feature>
<evidence type="ECO:0000256" key="1">
    <source>
        <dbReference type="ARBA" id="ARBA00001974"/>
    </source>
</evidence>
<accession>A0A5B2TDH1</accession>
<dbReference type="InterPro" id="IPR009100">
    <property type="entry name" value="AcylCoA_DH/oxidase_NM_dom_sf"/>
</dbReference>
<dbReference type="Gene3D" id="2.40.110.10">
    <property type="entry name" value="Butyryl-CoA Dehydrogenase, subunit A, domain 2"/>
    <property type="match status" value="1"/>
</dbReference>
<dbReference type="Pfam" id="PF02770">
    <property type="entry name" value="Acyl-CoA_dh_M"/>
    <property type="match status" value="1"/>
</dbReference>
<sequence length="386" mass="41770">MITGLHFDLGEMADALREQVSAFAADEIAPRAAGIDASNSFPMELWSRFGAMGLLGVTVEEEYGGAGMGYLEHVVAMEEISRASASVGLSYGAHSNLCVNQIRRNGSEEQKRRYLPRLISGEHVGALAMSEPGAGSDVVSMRLRADRRGDRFVLNGTKMWITNGPDADVLVVYAKTDPEAGPRGITAFLIEKSFPGFRTAQKLDKLGMRGSNTCELVFEDCEVPADNVMGGVGQGVRVLMSGLDYERAVLAAGPLGIMQACLDVVLPYVHERRQFGRAIGEFQLMQGKIADMYTVTSAARSYVYAVARACDQGRVTRKDAAGAILYAAEKATWMALEAIQALGGNGYINDYPTGRLLRDAKLYEIGAGTSEIRRMLIGRELFNETA</sequence>
<evidence type="ECO:0000256" key="3">
    <source>
        <dbReference type="ARBA" id="ARBA00009347"/>
    </source>
</evidence>
<feature type="domain" description="Acyl-CoA dehydrogenase/oxidase N-terminal" evidence="17">
    <location>
        <begin position="13"/>
        <end position="122"/>
    </location>
</feature>
<evidence type="ECO:0000313" key="19">
    <source>
        <dbReference type="Proteomes" id="UP000322110"/>
    </source>
</evidence>
<dbReference type="PANTHER" id="PTHR43884:SF12">
    <property type="entry name" value="ISOVALERYL-COA DEHYDROGENASE, MITOCHONDRIAL-RELATED"/>
    <property type="match status" value="1"/>
</dbReference>
<feature type="binding site" evidence="12">
    <location>
        <begin position="244"/>
        <end position="247"/>
    </location>
    <ligand>
        <name>substrate</name>
    </ligand>
</feature>
<protein>
    <recommendedName>
        <fullName evidence="5">Isovaleryl-CoA dehydrogenase, mitochondrial</fullName>
        <ecNumber evidence="4">1.3.8.4</ecNumber>
    </recommendedName>
</protein>
<dbReference type="SUPFAM" id="SSF56645">
    <property type="entry name" value="Acyl-CoA dehydrogenase NM domain-like"/>
    <property type="match status" value="1"/>
</dbReference>
<evidence type="ECO:0000256" key="4">
    <source>
        <dbReference type="ARBA" id="ARBA00012044"/>
    </source>
</evidence>
<comment type="pathway">
    <text evidence="2">Amino-acid degradation; L-leucine degradation; (S)-3-hydroxy-3-methylglutaryl-CoA from 3-isovaleryl-CoA: step 1/3.</text>
</comment>
<dbReference type="FunFam" id="2.40.110.10:FF:000004">
    <property type="entry name" value="Isovaleryl-CoA dehydrogenase, mitochondrial"/>
    <property type="match status" value="1"/>
</dbReference>
<dbReference type="SUPFAM" id="SSF47203">
    <property type="entry name" value="Acyl-CoA dehydrogenase C-terminal domain-like"/>
    <property type="match status" value="1"/>
</dbReference>
<feature type="binding site" evidence="13">
    <location>
        <begin position="369"/>
        <end position="371"/>
    </location>
    <ligand>
        <name>FAD</name>
        <dbReference type="ChEBI" id="CHEBI:57692"/>
    </ligand>
</feature>
<evidence type="ECO:0000256" key="7">
    <source>
        <dbReference type="ARBA" id="ARBA00022827"/>
    </source>
</evidence>
<evidence type="ECO:0000256" key="10">
    <source>
        <dbReference type="ARBA" id="ARBA00052875"/>
    </source>
</evidence>
<evidence type="ECO:0000259" key="17">
    <source>
        <dbReference type="Pfam" id="PF02771"/>
    </source>
</evidence>
<evidence type="ECO:0000256" key="2">
    <source>
        <dbReference type="ARBA" id="ARBA00004898"/>
    </source>
</evidence>
<feature type="domain" description="Acyl-CoA dehydrogenase/oxidase C-terminal" evidence="15">
    <location>
        <begin position="233"/>
        <end position="381"/>
    </location>
</feature>
<evidence type="ECO:0000259" key="16">
    <source>
        <dbReference type="Pfam" id="PF02770"/>
    </source>
</evidence>
<dbReference type="Proteomes" id="UP000322110">
    <property type="component" value="Unassembled WGS sequence"/>
</dbReference>
<dbReference type="EC" id="1.3.8.4" evidence="4"/>
<comment type="catalytic activity">
    <reaction evidence="10">
        <text>3-methylbutanoyl-CoA + oxidized [electron-transfer flavoprotein] + H(+) = 3-methylbut-2-enoyl-CoA + reduced [electron-transfer flavoprotein]</text>
        <dbReference type="Rhea" id="RHEA:12276"/>
        <dbReference type="Rhea" id="RHEA-COMP:10685"/>
        <dbReference type="Rhea" id="RHEA-COMP:10686"/>
        <dbReference type="ChEBI" id="CHEBI:15378"/>
        <dbReference type="ChEBI" id="CHEBI:57344"/>
        <dbReference type="ChEBI" id="CHEBI:57345"/>
        <dbReference type="ChEBI" id="CHEBI:57692"/>
        <dbReference type="ChEBI" id="CHEBI:58307"/>
        <dbReference type="EC" id="1.3.8.4"/>
    </reaction>
</comment>
<comment type="cofactor">
    <cofactor evidence="1 13 14">
        <name>FAD</name>
        <dbReference type="ChEBI" id="CHEBI:57692"/>
    </cofactor>
</comment>
<gene>
    <name evidence="18" type="ORF">F0Q34_14530</name>
</gene>
<dbReference type="InterPro" id="IPR037069">
    <property type="entry name" value="AcylCoA_DH/ox_N_sf"/>
</dbReference>
<dbReference type="FunFam" id="1.10.540.10:FF:000022">
    <property type="entry name" value="Isovaleryl-CoA dehydrogenase isoform 2"/>
    <property type="match status" value="1"/>
</dbReference>
<comment type="caution">
    <text evidence="18">The sequence shown here is derived from an EMBL/GenBank/DDBJ whole genome shotgun (WGS) entry which is preliminary data.</text>
</comment>
<dbReference type="InterPro" id="IPR013786">
    <property type="entry name" value="AcylCoA_DH/ox_N"/>
</dbReference>
<dbReference type="GO" id="GO:0050660">
    <property type="term" value="F:flavin adenine dinucleotide binding"/>
    <property type="evidence" value="ECO:0007669"/>
    <property type="project" value="InterPro"/>
</dbReference>
<dbReference type="EMBL" id="VUKA01000007">
    <property type="protein sequence ID" value="KAA2212536.1"/>
    <property type="molecule type" value="Genomic_DNA"/>
</dbReference>
<dbReference type="InterPro" id="IPR009075">
    <property type="entry name" value="AcylCo_DH/oxidase_C"/>
</dbReference>
<evidence type="ECO:0000256" key="14">
    <source>
        <dbReference type="RuleBase" id="RU362125"/>
    </source>
</evidence>